<dbReference type="GO" id="GO:0016787">
    <property type="term" value="F:hydrolase activity"/>
    <property type="evidence" value="ECO:0007669"/>
    <property type="project" value="UniProtKB-KW"/>
</dbReference>
<evidence type="ECO:0000256" key="3">
    <source>
        <dbReference type="ARBA" id="ARBA00022806"/>
    </source>
</evidence>
<dbReference type="PROSITE" id="PS50137">
    <property type="entry name" value="DS_RBD"/>
    <property type="match status" value="1"/>
</dbReference>
<dbReference type="InterPro" id="IPR048333">
    <property type="entry name" value="HA2_WH"/>
</dbReference>
<evidence type="ECO:0000256" key="1">
    <source>
        <dbReference type="ARBA" id="ARBA00022741"/>
    </source>
</evidence>
<dbReference type="SUPFAM" id="SSF52540">
    <property type="entry name" value="P-loop containing nucleoside triphosphate hydrolases"/>
    <property type="match status" value="1"/>
</dbReference>
<dbReference type="CDD" id="cd18791">
    <property type="entry name" value="SF2_C_RHA"/>
    <property type="match status" value="1"/>
</dbReference>
<evidence type="ECO:0000259" key="7">
    <source>
        <dbReference type="PROSITE" id="PS50137"/>
    </source>
</evidence>
<evidence type="ECO:0000313" key="10">
    <source>
        <dbReference type="EMBL" id="EGO19106.1"/>
    </source>
</evidence>
<feature type="domain" description="DRBM" evidence="7">
    <location>
        <begin position="149"/>
        <end position="221"/>
    </location>
</feature>
<sequence>MGGDTGPIQDLCFSVDCRTAYVRKGEESVRGKLASTRDSTPLIPEQTFYVIHMRTLGSAAEFPKNWIIQLTNTTNIAFVTPPDIVTSVMECDGAEKTVDFWLSLAGRAGKSSRGKNRASTNRRPEFEGVLYDRQYIFDKHQADSAHEENPKSPVSNFVIGKFGSSPKYETVEGIHRETSQRIYRTSLTLETDPPIVAIGDDTEKKLSERLAALSALYQLHDQGFLDPPAVAPPPAALNEVTLSDSSVVGYERARNFMDYYCRRYSFPKPDLDFEECKGKRGNFWEATITVDGRRIGMGSAPSKKQSQVQCYLDVTQYLEKCDPDLWLAFADAEKTGKDLGMGPKVLFKMGRRLSDEISDLCRDIKKTALYRSTPNVESGSGGIRSSTSSISSRAPSYPRAIPAGVLALKSTQLLERRQKYLSDPAMENLRNTRMSLPIYTRSKELLSHIQDNEVTICMAATGSGKTTQIPQLILDDYIDREQGARCNIICTQPRRLAALSVADRVAKERGEVVGKGSIGYSVRFESKVPEEHGCVTFCTTGVLLKRLQSALTEGGLAAAKMDEVTHIVVDEVHERDVDTDLLLVVLKQMLEDRKSRNVPLKIVLMSATIDPSLFQKYFPTEQGNPADVIEVPGRLFPVTKHFLEDFIPSMKSNPRTGWVFHEDSVVKYLRNEDMYALDGKGSKQMVSPSSRGVDEDLELPYPLIALAISHVLQKTDSGHVLVFLPGWEEITAVQRILLSGRMDLNFSDSSKYGLHLLHSTIPLAEQQVIFEPPPEGVRRIILATNIAETSITIPDVVYVIDSGKVKEQRYNPDKHMTSLVSAWVGSSNLNQRAGRAGRHRSGEYFGILGKAHAAGLHPHQTVEMKRVDLTNVVMHVKALNFPGMEVEDVLAATIEPPESERVAAAMKDLQMVGALDGKKNLTPLGRVLLQLPVDVQMGRLVLYGSFFRCLDQALTLAAILTNRDPFVSPVHLHEEAAKAKARWLPADFRSDALTILQAYNTWWAMQSKGEYNSANRFCSENFLSKPTLLLISKIRGHLLQSMYQAGVIDVSAGGSVTAPTRRREPAVPPELNANGESLPLLAALIAVASQPKFAIRQGERSYRTAQDKTTFIHPSSVNHRKRLLQNPEIASQGEKQLYAFTEKRQNLSMAGSSSTPSMYLITTTRLDPMTYMLFGAYEIQVTERGLECDGWLPIVGDLDTLDDIQRLKTLMESCMLRVFEGIVVGQRHRRGQQPIPSYEESETTDEDFSSNQGNPLSSQELKDLDLLTRDIVRVLNQYSDERTESQSRQNSRPGTPMGSPSFNSMRLSGRSTPYSSWTGSSEQSSLPATPMGSPSFSSIRLPLIGSRSGYSTPHSIYTSRPNARGNGADMPSDHCDSPERAKEYREGQTPKPFCAVCDFSSTVQPMSRLNGMIILVTPLNILGDKNIAELEAIGITGVNLTAATATNEIFKVDIAAHSFRIVIVSPERV</sequence>
<feature type="compositionally biased region" description="Low complexity" evidence="6">
    <location>
        <begin position="383"/>
        <end position="393"/>
    </location>
</feature>
<dbReference type="HOGENOM" id="CLU_001832_1_1_1"/>
<dbReference type="SMART" id="SM00847">
    <property type="entry name" value="HA2"/>
    <property type="match status" value="1"/>
</dbReference>
<dbReference type="FunFam" id="1.20.120.1080:FF:000002">
    <property type="entry name" value="Putative ATP-dependent RNA helicase DHX36"/>
    <property type="match status" value="1"/>
</dbReference>
<dbReference type="SMART" id="SM00490">
    <property type="entry name" value="HELICc"/>
    <property type="match status" value="1"/>
</dbReference>
<dbReference type="GO" id="GO:0003723">
    <property type="term" value="F:RNA binding"/>
    <property type="evidence" value="ECO:0007669"/>
    <property type="project" value="UniProtKB-UniRule"/>
</dbReference>
<evidence type="ECO:0008006" key="11">
    <source>
        <dbReference type="Google" id="ProtNLM"/>
    </source>
</evidence>
<dbReference type="Proteomes" id="UP000008064">
    <property type="component" value="Unassembled WGS sequence"/>
</dbReference>
<keyword evidence="2" id="KW-0378">Hydrolase</keyword>
<proteinExistence type="predicted"/>
<dbReference type="PANTHER" id="PTHR18934:SF203">
    <property type="entry name" value="ATP-DEPENDENT RNA HELICASE A"/>
    <property type="match status" value="1"/>
</dbReference>
<feature type="compositionally biased region" description="Basic and acidic residues" evidence="6">
    <location>
        <begin position="1371"/>
        <end position="1386"/>
    </location>
</feature>
<feature type="compositionally biased region" description="Polar residues" evidence="6">
    <location>
        <begin position="1350"/>
        <end position="1361"/>
    </location>
</feature>
<keyword evidence="1" id="KW-0547">Nucleotide-binding</keyword>
<feature type="region of interest" description="Disordered" evidence="6">
    <location>
        <begin position="374"/>
        <end position="396"/>
    </location>
</feature>
<evidence type="ECO:0000259" key="9">
    <source>
        <dbReference type="PROSITE" id="PS51194"/>
    </source>
</evidence>
<dbReference type="Pfam" id="PF00035">
    <property type="entry name" value="dsrm"/>
    <property type="match status" value="1"/>
</dbReference>
<dbReference type="InterPro" id="IPR014001">
    <property type="entry name" value="Helicase_ATP-bd"/>
</dbReference>
<feature type="compositionally biased region" description="Acidic residues" evidence="6">
    <location>
        <begin position="1239"/>
        <end position="1248"/>
    </location>
</feature>
<keyword evidence="3" id="KW-0347">Helicase</keyword>
<keyword evidence="4" id="KW-0067">ATP-binding</keyword>
<dbReference type="Pfam" id="PF04408">
    <property type="entry name" value="WHD_HA2"/>
    <property type="match status" value="1"/>
</dbReference>
<accession>F8PD07</accession>
<keyword evidence="5" id="KW-0694">RNA-binding</keyword>
<protein>
    <recommendedName>
        <fullName evidence="11">RNA helicase</fullName>
    </recommendedName>
</protein>
<feature type="region of interest" description="Disordered" evidence="6">
    <location>
        <begin position="1229"/>
        <end position="1261"/>
    </location>
</feature>
<dbReference type="GO" id="GO:0005524">
    <property type="term" value="F:ATP binding"/>
    <property type="evidence" value="ECO:0007669"/>
    <property type="project" value="UniProtKB-KW"/>
</dbReference>
<dbReference type="PROSITE" id="PS51192">
    <property type="entry name" value="HELICASE_ATP_BIND_1"/>
    <property type="match status" value="1"/>
</dbReference>
<dbReference type="Gene3D" id="3.40.50.300">
    <property type="entry name" value="P-loop containing nucleotide triphosphate hydrolases"/>
    <property type="match status" value="2"/>
</dbReference>
<dbReference type="InterPro" id="IPR027417">
    <property type="entry name" value="P-loop_NTPase"/>
</dbReference>
<dbReference type="SUPFAM" id="SSF54768">
    <property type="entry name" value="dsRNA-binding domain-like"/>
    <property type="match status" value="1"/>
</dbReference>
<dbReference type="CDD" id="cd17917">
    <property type="entry name" value="DEXHc_RHA-like"/>
    <property type="match status" value="1"/>
</dbReference>
<feature type="region of interest" description="Disordered" evidence="6">
    <location>
        <begin position="1277"/>
        <end position="1333"/>
    </location>
</feature>
<dbReference type="GO" id="GO:0004386">
    <property type="term" value="F:helicase activity"/>
    <property type="evidence" value="ECO:0007669"/>
    <property type="project" value="UniProtKB-KW"/>
</dbReference>
<organism>
    <name type="scientific">Serpula lacrymans var. lacrymans (strain S7.9)</name>
    <name type="common">Dry rot fungus</name>
    <dbReference type="NCBI Taxonomy" id="578457"/>
    <lineage>
        <taxon>Eukaryota</taxon>
        <taxon>Fungi</taxon>
        <taxon>Dikarya</taxon>
        <taxon>Basidiomycota</taxon>
        <taxon>Agaricomycotina</taxon>
        <taxon>Agaricomycetes</taxon>
        <taxon>Agaricomycetidae</taxon>
        <taxon>Boletales</taxon>
        <taxon>Coniophorineae</taxon>
        <taxon>Serpulaceae</taxon>
        <taxon>Serpula</taxon>
    </lineage>
</organism>
<dbReference type="SMART" id="SM00487">
    <property type="entry name" value="DEXDc"/>
    <property type="match status" value="1"/>
</dbReference>
<dbReference type="Gene3D" id="1.20.120.1080">
    <property type="match status" value="1"/>
</dbReference>
<evidence type="ECO:0000256" key="6">
    <source>
        <dbReference type="SAM" id="MobiDB-lite"/>
    </source>
</evidence>
<evidence type="ECO:0000256" key="4">
    <source>
        <dbReference type="ARBA" id="ARBA00022840"/>
    </source>
</evidence>
<dbReference type="PANTHER" id="PTHR18934">
    <property type="entry name" value="ATP-DEPENDENT RNA HELICASE"/>
    <property type="match status" value="1"/>
</dbReference>
<feature type="region of interest" description="Disordered" evidence="6">
    <location>
        <begin position="1350"/>
        <end position="1386"/>
    </location>
</feature>
<evidence type="ECO:0000259" key="8">
    <source>
        <dbReference type="PROSITE" id="PS51192"/>
    </source>
</evidence>
<dbReference type="RefSeq" id="XP_007324330.1">
    <property type="nucleotide sequence ID" value="XM_007324268.1"/>
</dbReference>
<dbReference type="GeneID" id="18813743"/>
<dbReference type="KEGG" id="sla:SERLADRAFT_418699"/>
<feature type="domain" description="Helicase C-terminal" evidence="9">
    <location>
        <begin position="707"/>
        <end position="880"/>
    </location>
</feature>
<dbReference type="EMBL" id="GL945445">
    <property type="protein sequence ID" value="EGO19106.1"/>
    <property type="molecule type" value="Genomic_DNA"/>
</dbReference>
<dbReference type="InterPro" id="IPR011545">
    <property type="entry name" value="DEAD/DEAH_box_helicase_dom"/>
</dbReference>
<feature type="domain" description="Helicase ATP-binding" evidence="8">
    <location>
        <begin position="446"/>
        <end position="627"/>
    </location>
</feature>
<dbReference type="InterPro" id="IPR014720">
    <property type="entry name" value="dsRBD_dom"/>
</dbReference>
<dbReference type="InterPro" id="IPR007502">
    <property type="entry name" value="Helicase-assoc_dom"/>
</dbReference>
<dbReference type="Pfam" id="PF00270">
    <property type="entry name" value="DEAD"/>
    <property type="match status" value="1"/>
</dbReference>
<name>F8PD07_SERL9</name>
<dbReference type="Pfam" id="PF21010">
    <property type="entry name" value="HA2_C"/>
    <property type="match status" value="1"/>
</dbReference>
<evidence type="ECO:0000256" key="2">
    <source>
        <dbReference type="ARBA" id="ARBA00022801"/>
    </source>
</evidence>
<reference evidence="10" key="1">
    <citation type="submission" date="2011-04" db="EMBL/GenBank/DDBJ databases">
        <title>Evolution of plant cell wall degrading machinery underlies the functional diversity of forest fungi.</title>
        <authorList>
            <consortium name="US DOE Joint Genome Institute (JGI-PGF)"/>
            <person name="Eastwood D.C."/>
            <person name="Floudas D."/>
            <person name="Binder M."/>
            <person name="Majcherczyk A."/>
            <person name="Schneider P."/>
            <person name="Aerts A."/>
            <person name="Asiegbu F.O."/>
            <person name="Baker S.E."/>
            <person name="Barry K."/>
            <person name="Bendiksby M."/>
            <person name="Blumentritt M."/>
            <person name="Coutinho P.M."/>
            <person name="Cullen D."/>
            <person name="Cullen D."/>
            <person name="Gathman A."/>
            <person name="Goodell B."/>
            <person name="Henrissat B."/>
            <person name="Ihrmark K."/>
            <person name="Kauserud H."/>
            <person name="Kohler A."/>
            <person name="LaButti K."/>
            <person name="Lapidus A."/>
            <person name="Lavin J.L."/>
            <person name="Lee Y.-H."/>
            <person name="Lindquist E."/>
            <person name="Lilly W."/>
            <person name="Lucas S."/>
            <person name="Morin E."/>
            <person name="Murat C."/>
            <person name="Oguiza J.A."/>
            <person name="Park J."/>
            <person name="Pisabarro A.G."/>
            <person name="Riley R."/>
            <person name="Rosling A."/>
            <person name="Salamov A."/>
            <person name="Schmidt O."/>
            <person name="Schmutz J."/>
            <person name="Skrede I."/>
            <person name="Stenlid J."/>
            <person name="Wiebenga A."/>
            <person name="Xie X."/>
            <person name="Kues U."/>
            <person name="Hibbett D.S."/>
            <person name="Hoffmeister D."/>
            <person name="Hogberg N."/>
            <person name="Martin F."/>
            <person name="Grigoriev I.V."/>
            <person name="Watkinson S.C."/>
        </authorList>
    </citation>
    <scope>NUCLEOTIDE SEQUENCE</scope>
    <source>
        <strain evidence="10">S7.9</strain>
    </source>
</reference>
<dbReference type="Pfam" id="PF00271">
    <property type="entry name" value="Helicase_C"/>
    <property type="match status" value="1"/>
</dbReference>
<gene>
    <name evidence="10" type="ORF">SERLADRAFT_418699</name>
</gene>
<dbReference type="OrthoDB" id="28053at2759"/>
<dbReference type="InterPro" id="IPR001650">
    <property type="entry name" value="Helicase_C-like"/>
</dbReference>
<evidence type="ECO:0000256" key="5">
    <source>
        <dbReference type="PROSITE-ProRule" id="PRU00266"/>
    </source>
</evidence>
<feature type="compositionally biased region" description="Polar residues" evidence="6">
    <location>
        <begin position="1286"/>
        <end position="1333"/>
    </location>
</feature>
<dbReference type="PROSITE" id="PS51194">
    <property type="entry name" value="HELICASE_CTER"/>
    <property type="match status" value="1"/>
</dbReference>